<protein>
    <submittedName>
        <fullName evidence="2">ECF transporter S component</fullName>
    </submittedName>
</protein>
<dbReference type="Pfam" id="PF09819">
    <property type="entry name" value="ABC_cobalt"/>
    <property type="match status" value="1"/>
</dbReference>
<evidence type="ECO:0000313" key="3">
    <source>
        <dbReference type="Proteomes" id="UP001597036"/>
    </source>
</evidence>
<feature type="transmembrane region" description="Helical" evidence="1">
    <location>
        <begin position="12"/>
        <end position="34"/>
    </location>
</feature>
<dbReference type="EMBL" id="JBHTHQ010000021">
    <property type="protein sequence ID" value="MFD0705244.1"/>
    <property type="molecule type" value="Genomic_DNA"/>
</dbReference>
<gene>
    <name evidence="2" type="ORF">ACFQY8_05745</name>
</gene>
<name>A0ABW2Y7M4_9BIFI</name>
<proteinExistence type="predicted"/>
<comment type="caution">
    <text evidence="2">The sequence shown here is derived from an EMBL/GenBank/DDBJ whole genome shotgun (WGS) entry which is preliminary data.</text>
</comment>
<accession>A0ABW2Y7M4</accession>
<feature type="transmembrane region" description="Helical" evidence="1">
    <location>
        <begin position="156"/>
        <end position="180"/>
    </location>
</feature>
<dbReference type="PIRSF" id="PIRSF037394">
    <property type="entry name" value="ABC_thiamine-permease_YkoE_prd"/>
    <property type="match status" value="1"/>
</dbReference>
<organism evidence="2 3">
    <name type="scientific">Alloscardovia venturai</name>
    <dbReference type="NCBI Taxonomy" id="1769421"/>
    <lineage>
        <taxon>Bacteria</taxon>
        <taxon>Bacillati</taxon>
        <taxon>Actinomycetota</taxon>
        <taxon>Actinomycetes</taxon>
        <taxon>Bifidobacteriales</taxon>
        <taxon>Bifidobacteriaceae</taxon>
        <taxon>Alloscardovia</taxon>
    </lineage>
</organism>
<dbReference type="Proteomes" id="UP001597036">
    <property type="component" value="Unassembled WGS sequence"/>
</dbReference>
<dbReference type="InterPro" id="IPR017195">
    <property type="entry name" value="ABC_thiamin-permease_prd"/>
</dbReference>
<keyword evidence="1" id="KW-0472">Membrane</keyword>
<keyword evidence="1" id="KW-0812">Transmembrane</keyword>
<feature type="transmembrane region" description="Helical" evidence="1">
    <location>
        <begin position="124"/>
        <end position="144"/>
    </location>
</feature>
<sequence length="219" mass="23436">MTSNVDNKRYTWRIVDITVASVIAVACSLIYWVAALAYAPLSFLDALVPGLLGFMNGLWLFAGPLALIIVRKPGAAIYAEIVAAVIEALLGNAWGGLGTILIGLAQGAAVEIVFAIALYKVWNVWITTISGALSGLACWAYTFFTNLQAIDWNGVYGGVNLLTTIISGILFAGFFVWWIYIGIAKTGALDHFESGRVVRQGKVATSSQAQNSTDQEIKA</sequence>
<evidence type="ECO:0000313" key="2">
    <source>
        <dbReference type="EMBL" id="MFD0705244.1"/>
    </source>
</evidence>
<keyword evidence="3" id="KW-1185">Reference proteome</keyword>
<evidence type="ECO:0000256" key="1">
    <source>
        <dbReference type="SAM" id="Phobius"/>
    </source>
</evidence>
<keyword evidence="1" id="KW-1133">Transmembrane helix</keyword>
<reference evidence="3" key="1">
    <citation type="journal article" date="2019" name="Int. J. Syst. Evol. Microbiol.">
        <title>The Global Catalogue of Microorganisms (GCM) 10K type strain sequencing project: providing services to taxonomists for standard genome sequencing and annotation.</title>
        <authorList>
            <consortium name="The Broad Institute Genomics Platform"/>
            <consortium name="The Broad Institute Genome Sequencing Center for Infectious Disease"/>
            <person name="Wu L."/>
            <person name="Ma J."/>
        </authorList>
    </citation>
    <scope>NUCLEOTIDE SEQUENCE [LARGE SCALE GENOMIC DNA]</scope>
    <source>
        <strain evidence="3">CCM 8604</strain>
    </source>
</reference>
<dbReference type="RefSeq" id="WP_377938937.1">
    <property type="nucleotide sequence ID" value="NZ_JBHTHQ010000021.1"/>
</dbReference>
<feature type="transmembrane region" description="Helical" evidence="1">
    <location>
        <begin position="46"/>
        <end position="70"/>
    </location>
</feature>